<reference evidence="1" key="1">
    <citation type="submission" date="2022-07" db="EMBL/GenBank/DDBJ databases">
        <title>Phylogenomic reconstructions and comparative analyses of Kickxellomycotina fungi.</title>
        <authorList>
            <person name="Reynolds N.K."/>
            <person name="Stajich J.E."/>
            <person name="Barry K."/>
            <person name="Grigoriev I.V."/>
            <person name="Crous P."/>
            <person name="Smith M.E."/>
        </authorList>
    </citation>
    <scope>NUCLEOTIDE SEQUENCE</scope>
    <source>
        <strain evidence="1">BCRC 34381</strain>
    </source>
</reference>
<dbReference type="PANTHER" id="PTHR47703:SF2">
    <property type="entry name" value="D-AMINOACID AMINOTRANSFERASE-LIKE PLP-DEPENDENT ENZYMES SUPERFAMILY PROTEIN"/>
    <property type="match status" value="1"/>
</dbReference>
<proteinExistence type="predicted"/>
<dbReference type="EMBL" id="JANBOI010000241">
    <property type="protein sequence ID" value="KAJ1732274.1"/>
    <property type="molecule type" value="Genomic_DNA"/>
</dbReference>
<dbReference type="InterPro" id="IPR043131">
    <property type="entry name" value="BCAT-like_N"/>
</dbReference>
<keyword evidence="2" id="KW-1185">Reference proteome</keyword>
<organism evidence="1 2">
    <name type="scientific">Coemansia biformis</name>
    <dbReference type="NCBI Taxonomy" id="1286918"/>
    <lineage>
        <taxon>Eukaryota</taxon>
        <taxon>Fungi</taxon>
        <taxon>Fungi incertae sedis</taxon>
        <taxon>Zoopagomycota</taxon>
        <taxon>Kickxellomycotina</taxon>
        <taxon>Kickxellomycetes</taxon>
        <taxon>Kickxellales</taxon>
        <taxon>Kickxellaceae</taxon>
        <taxon>Coemansia</taxon>
    </lineage>
</organism>
<evidence type="ECO:0000313" key="1">
    <source>
        <dbReference type="EMBL" id="KAJ1732274.1"/>
    </source>
</evidence>
<dbReference type="InterPro" id="IPR043132">
    <property type="entry name" value="BCAT-like_C"/>
</dbReference>
<evidence type="ECO:0000313" key="2">
    <source>
        <dbReference type="Proteomes" id="UP001143981"/>
    </source>
</evidence>
<dbReference type="Gene3D" id="3.20.10.10">
    <property type="entry name" value="D-amino Acid Aminotransferase, subunit A, domain 2"/>
    <property type="match status" value="1"/>
</dbReference>
<dbReference type="SUPFAM" id="SSF56752">
    <property type="entry name" value="D-aminoacid aminotransferase-like PLP-dependent enzymes"/>
    <property type="match status" value="1"/>
</dbReference>
<protein>
    <recommendedName>
        <fullName evidence="3">D-aminoacid aminotransferase-like PLP-dependent enzyme</fullName>
    </recommendedName>
</protein>
<accession>A0A9W8CWQ1</accession>
<dbReference type="AlphaFoldDB" id="A0A9W8CWQ1"/>
<name>A0A9W8CWQ1_9FUNG</name>
<dbReference type="Pfam" id="PF01063">
    <property type="entry name" value="Aminotran_4"/>
    <property type="match status" value="1"/>
</dbReference>
<dbReference type="PANTHER" id="PTHR47703">
    <property type="entry name" value="D-AMINOACID AMINOTRANSFERASE-LIKE PLP-DEPENDENT ENZYMES SUPERFAMILY PROTEIN"/>
    <property type="match status" value="1"/>
</dbReference>
<dbReference type="InterPro" id="IPR036038">
    <property type="entry name" value="Aminotransferase-like"/>
</dbReference>
<comment type="caution">
    <text evidence="1">The sequence shown here is derived from an EMBL/GenBank/DDBJ whole genome shotgun (WGS) entry which is preliminary data.</text>
</comment>
<dbReference type="GO" id="GO:0003824">
    <property type="term" value="F:catalytic activity"/>
    <property type="evidence" value="ECO:0007669"/>
    <property type="project" value="InterPro"/>
</dbReference>
<dbReference type="Gene3D" id="3.30.470.10">
    <property type="match status" value="1"/>
</dbReference>
<dbReference type="Proteomes" id="UP001143981">
    <property type="component" value="Unassembled WGS sequence"/>
</dbReference>
<evidence type="ECO:0008006" key="3">
    <source>
        <dbReference type="Google" id="ProtNLM"/>
    </source>
</evidence>
<dbReference type="OrthoDB" id="59470at2759"/>
<dbReference type="InterPro" id="IPR001544">
    <property type="entry name" value="Aminotrans_IV"/>
</dbReference>
<gene>
    <name evidence="1" type="ORF">LPJ61_002121</name>
</gene>
<sequence>MDATTVIIDYEFASGGVREHSEELSAKDFMLSGGPGIYTAMRTVCGGRRVFLFDYHLQRIVDSHRAVLPDSAQQNDKTHWSELLRPLLRRGLDRVSHGESKITVLVGAEGVRLQFAPLQTSRAAESCWVRFVSGRREHPEAKSLEWVHEREALEKLIVSPVDDVVLVENASDAEAPTFYEGTSSNFFAVRRVADDRCPEYRNFELLAAPQGSVLLGTVMRLVLRICDRDGIHVVHGAGAGLAAWDGAFISSTSRLILPVERVLYGSDGERWWPLDGANALVAHLRESVLSLAAEQSTKM</sequence>